<keyword evidence="6" id="KW-0411">Iron-sulfur</keyword>
<dbReference type="GO" id="GO:0097506">
    <property type="term" value="F:deaminated base DNA N-glycosylase activity"/>
    <property type="evidence" value="ECO:0007669"/>
    <property type="project" value="UniProtKB-ARBA"/>
</dbReference>
<keyword evidence="1" id="KW-0004">4Fe-4S</keyword>
<evidence type="ECO:0000313" key="10">
    <source>
        <dbReference type="Proteomes" id="UP000078148"/>
    </source>
</evidence>
<dbReference type="OrthoDB" id="5290748at2"/>
<sequence length="232" mass="26151">MFNYNESDTHIGPAPLSPELVHACMERVKDLRLEGFLTGFGRWPGRLMMVGEAPGATEVQNGRPFSGQAGKVLDGYLEALEITRDDLYITSSVRSRPYKDKPVKGNPDRLSRSNRTPTRAEVLAFAPILDQEIAIVQPEILITLGNIGLQRLLGDGYTITAVHGQPIYSKIQQVDRDYPEKGYYWSDQEYCIFPMYHPAAVLYNRSLTDVIADDLKQLRELIGQKSQIVEHK</sequence>
<reference evidence="9 10" key="2">
    <citation type="journal article" date="2016" name="Int. J. Syst. Evol. Microbiol.">
        <title>Paenibacillus bovis sp. nov., isolated from raw yak (Bos grunniens) milk.</title>
        <authorList>
            <person name="Gao C."/>
            <person name="Han J."/>
            <person name="Liu Z."/>
            <person name="Xu X."/>
            <person name="Hang F."/>
            <person name="Wu Z."/>
        </authorList>
    </citation>
    <scope>NUCLEOTIDE SEQUENCE [LARGE SCALE GENOMIC DNA]</scope>
    <source>
        <strain evidence="9 10">BD3526</strain>
    </source>
</reference>
<name>A0A172ZMS6_9BACL</name>
<keyword evidence="2" id="KW-0479">Metal-binding</keyword>
<keyword evidence="10" id="KW-1185">Reference proteome</keyword>
<dbReference type="InterPro" id="IPR051536">
    <property type="entry name" value="UDG_Type-4/5"/>
</dbReference>
<feature type="domain" description="Uracil-DNA glycosylase-like" evidence="8">
    <location>
        <begin position="38"/>
        <end position="216"/>
    </location>
</feature>
<dbReference type="EMBL" id="CP013023">
    <property type="protein sequence ID" value="ANF98878.1"/>
    <property type="molecule type" value="Genomic_DNA"/>
</dbReference>
<gene>
    <name evidence="9" type="ORF">AR543_17075</name>
</gene>
<dbReference type="InterPro" id="IPR005122">
    <property type="entry name" value="Uracil-DNA_glycosylase-like"/>
</dbReference>
<evidence type="ECO:0000313" key="9">
    <source>
        <dbReference type="EMBL" id="ANF98878.1"/>
    </source>
</evidence>
<dbReference type="PANTHER" id="PTHR33693">
    <property type="entry name" value="TYPE-5 URACIL-DNA GLYCOSYLASE"/>
    <property type="match status" value="1"/>
</dbReference>
<keyword evidence="5" id="KW-0408">Iron</keyword>
<dbReference type="GO" id="GO:0046872">
    <property type="term" value="F:metal ion binding"/>
    <property type="evidence" value="ECO:0007669"/>
    <property type="project" value="UniProtKB-KW"/>
</dbReference>
<dbReference type="RefSeq" id="WP_064505686.1">
    <property type="nucleotide sequence ID" value="NZ_CP013023.1"/>
</dbReference>
<accession>A0A172ZMS6</accession>
<organism evidence="9 10">
    <name type="scientific">Paenibacillus bovis</name>
    <dbReference type="NCBI Taxonomy" id="1616788"/>
    <lineage>
        <taxon>Bacteria</taxon>
        <taxon>Bacillati</taxon>
        <taxon>Bacillota</taxon>
        <taxon>Bacilli</taxon>
        <taxon>Bacillales</taxon>
        <taxon>Paenibacillaceae</taxon>
        <taxon>Paenibacillus</taxon>
    </lineage>
</organism>
<dbReference type="AlphaFoldDB" id="A0A172ZMS6"/>
<dbReference type="KEGG" id="pbv:AR543_17075"/>
<dbReference type="GO" id="GO:0051539">
    <property type="term" value="F:4 iron, 4 sulfur cluster binding"/>
    <property type="evidence" value="ECO:0007669"/>
    <property type="project" value="UniProtKB-KW"/>
</dbReference>
<dbReference type="Gene3D" id="3.40.470.10">
    <property type="entry name" value="Uracil-DNA glycosylase-like domain"/>
    <property type="match status" value="1"/>
</dbReference>
<dbReference type="SUPFAM" id="SSF52141">
    <property type="entry name" value="Uracil-DNA glycosylase-like"/>
    <property type="match status" value="1"/>
</dbReference>
<keyword evidence="4" id="KW-0378">Hydrolase</keyword>
<dbReference type="InterPro" id="IPR036895">
    <property type="entry name" value="Uracil-DNA_glycosylase-like_sf"/>
</dbReference>
<dbReference type="STRING" id="1616788.AR543_17075"/>
<dbReference type="CDD" id="cd10030">
    <property type="entry name" value="UDG-F4_TTUDGA_SPO1dp_like"/>
    <property type="match status" value="1"/>
</dbReference>
<evidence type="ECO:0000256" key="3">
    <source>
        <dbReference type="ARBA" id="ARBA00022763"/>
    </source>
</evidence>
<evidence type="ECO:0000256" key="7">
    <source>
        <dbReference type="ARBA" id="ARBA00023204"/>
    </source>
</evidence>
<dbReference type="PANTHER" id="PTHR33693:SF1">
    <property type="entry name" value="TYPE-4 URACIL-DNA GLYCOSYLASE"/>
    <property type="match status" value="1"/>
</dbReference>
<evidence type="ECO:0000256" key="2">
    <source>
        <dbReference type="ARBA" id="ARBA00022723"/>
    </source>
</evidence>
<evidence type="ECO:0000256" key="5">
    <source>
        <dbReference type="ARBA" id="ARBA00023004"/>
    </source>
</evidence>
<evidence type="ECO:0000259" key="8">
    <source>
        <dbReference type="SMART" id="SM00986"/>
    </source>
</evidence>
<dbReference type="SMART" id="SM00987">
    <property type="entry name" value="UreE_C"/>
    <property type="match status" value="1"/>
</dbReference>
<dbReference type="Pfam" id="PF03167">
    <property type="entry name" value="UDG"/>
    <property type="match status" value="1"/>
</dbReference>
<evidence type="ECO:0000256" key="4">
    <source>
        <dbReference type="ARBA" id="ARBA00022801"/>
    </source>
</evidence>
<keyword evidence="3" id="KW-0227">DNA damage</keyword>
<protein>
    <submittedName>
        <fullName evidence="9">Uracil-DNA glycosylase</fullName>
    </submittedName>
</protein>
<dbReference type="GO" id="GO:0006281">
    <property type="term" value="P:DNA repair"/>
    <property type="evidence" value="ECO:0007669"/>
    <property type="project" value="UniProtKB-KW"/>
</dbReference>
<keyword evidence="7" id="KW-0234">DNA repair</keyword>
<evidence type="ECO:0000256" key="6">
    <source>
        <dbReference type="ARBA" id="ARBA00023014"/>
    </source>
</evidence>
<proteinExistence type="predicted"/>
<evidence type="ECO:0000256" key="1">
    <source>
        <dbReference type="ARBA" id="ARBA00022485"/>
    </source>
</evidence>
<dbReference type="SMART" id="SM00986">
    <property type="entry name" value="UDG"/>
    <property type="match status" value="1"/>
</dbReference>
<dbReference type="Proteomes" id="UP000078148">
    <property type="component" value="Chromosome"/>
</dbReference>
<reference evidence="10" key="1">
    <citation type="submission" date="2015-10" db="EMBL/GenBank/DDBJ databases">
        <title>Genome of Paenibacillus bovis sp. nov.</title>
        <authorList>
            <person name="Wu Z."/>
            <person name="Gao C."/>
            <person name="Liu Z."/>
            <person name="Zheng H."/>
        </authorList>
    </citation>
    <scope>NUCLEOTIDE SEQUENCE [LARGE SCALE GENOMIC DNA]</scope>
    <source>
        <strain evidence="10">BD3526</strain>
    </source>
</reference>